<organism evidence="15 16">
    <name type="scientific">Hartmannibacter diazotrophicus</name>
    <dbReference type="NCBI Taxonomy" id="1482074"/>
    <lineage>
        <taxon>Bacteria</taxon>
        <taxon>Pseudomonadati</taxon>
        <taxon>Pseudomonadota</taxon>
        <taxon>Alphaproteobacteria</taxon>
        <taxon>Hyphomicrobiales</taxon>
        <taxon>Pleomorphomonadaceae</taxon>
        <taxon>Hartmannibacter</taxon>
    </lineage>
</organism>
<evidence type="ECO:0000256" key="8">
    <source>
        <dbReference type="ARBA" id="ARBA00022777"/>
    </source>
</evidence>
<comment type="caution">
    <text evidence="11">Lacks conserved residue(s) required for the propagation of feature annotation.</text>
</comment>
<feature type="binding site" evidence="11 13">
    <location>
        <position position="324"/>
    </location>
    <ligand>
        <name>ATP</name>
        <dbReference type="ChEBI" id="CHEBI:30616"/>
    </ligand>
</feature>
<evidence type="ECO:0000256" key="9">
    <source>
        <dbReference type="ARBA" id="ARBA00022840"/>
    </source>
</evidence>
<dbReference type="GO" id="GO:0004618">
    <property type="term" value="F:phosphoglycerate kinase activity"/>
    <property type="evidence" value="ECO:0007669"/>
    <property type="project" value="UniProtKB-UniRule"/>
</dbReference>
<evidence type="ECO:0000256" key="1">
    <source>
        <dbReference type="ARBA" id="ARBA00000642"/>
    </source>
</evidence>
<keyword evidence="11" id="KW-0963">Cytoplasm</keyword>
<dbReference type="KEGG" id="hdi:HDIA_3861"/>
<feature type="binding site" evidence="11">
    <location>
        <position position="119"/>
    </location>
    <ligand>
        <name>substrate</name>
    </ligand>
</feature>
<keyword evidence="8 11" id="KW-0418">Kinase</keyword>
<keyword evidence="16" id="KW-1185">Reference proteome</keyword>
<dbReference type="PANTHER" id="PTHR11406:SF23">
    <property type="entry name" value="PHOSPHOGLYCERATE KINASE 1, CHLOROPLASTIC-RELATED"/>
    <property type="match status" value="1"/>
</dbReference>
<dbReference type="SUPFAM" id="SSF53748">
    <property type="entry name" value="Phosphoglycerate kinase"/>
    <property type="match status" value="1"/>
</dbReference>
<name>A0A2C9DAQ2_9HYPH</name>
<dbReference type="InterPro" id="IPR036043">
    <property type="entry name" value="Phosphoglycerate_kinase_sf"/>
</dbReference>
<dbReference type="RefSeq" id="WP_099557659.1">
    <property type="nucleotide sequence ID" value="NZ_LT960614.1"/>
</dbReference>
<dbReference type="EC" id="2.7.2.3" evidence="5 11"/>
<feature type="binding site" evidence="11 12">
    <location>
        <begin position="59"/>
        <end position="62"/>
    </location>
    <ligand>
        <name>substrate</name>
    </ligand>
</feature>
<evidence type="ECO:0000256" key="5">
    <source>
        <dbReference type="ARBA" id="ARBA00013061"/>
    </source>
</evidence>
<dbReference type="PANTHER" id="PTHR11406">
    <property type="entry name" value="PHOSPHOGLYCERATE KINASE"/>
    <property type="match status" value="1"/>
</dbReference>
<dbReference type="Pfam" id="PF00162">
    <property type="entry name" value="PGK"/>
    <property type="match status" value="1"/>
</dbReference>
<comment type="pathway">
    <text evidence="2 11">Carbohydrate degradation; glycolysis; pyruvate from D-glyceraldehyde 3-phosphate: step 2/5.</text>
</comment>
<comment type="subunit">
    <text evidence="4 11">Monomer.</text>
</comment>
<dbReference type="EMBL" id="LT960614">
    <property type="protein sequence ID" value="SON57402.1"/>
    <property type="molecule type" value="Genomic_DNA"/>
</dbReference>
<evidence type="ECO:0000256" key="11">
    <source>
        <dbReference type="HAMAP-Rule" id="MF_00145"/>
    </source>
</evidence>
<reference evidence="16" key="1">
    <citation type="submission" date="2017-09" db="EMBL/GenBank/DDBJ databases">
        <title>Genome sequence of Nannocystis excedens DSM 71.</title>
        <authorList>
            <person name="Blom J."/>
        </authorList>
    </citation>
    <scope>NUCLEOTIDE SEQUENCE [LARGE SCALE GENOMIC DNA]</scope>
    <source>
        <strain evidence="16">type strain: E19</strain>
    </source>
</reference>
<feature type="binding site" evidence="12">
    <location>
        <position position="119"/>
    </location>
    <ligand>
        <name>(2R)-3-phosphoglycerate</name>
        <dbReference type="ChEBI" id="CHEBI:58272"/>
    </ligand>
</feature>
<dbReference type="GO" id="GO:0005829">
    <property type="term" value="C:cytosol"/>
    <property type="evidence" value="ECO:0007669"/>
    <property type="project" value="TreeGrafter"/>
</dbReference>
<keyword evidence="9 11" id="KW-0067">ATP-binding</keyword>
<keyword evidence="7 11" id="KW-0547">Nucleotide-binding</keyword>
<dbReference type="PROSITE" id="PS00111">
    <property type="entry name" value="PGLYCERATE_KINASE"/>
    <property type="match status" value="1"/>
</dbReference>
<gene>
    <name evidence="15" type="primary">pgk_2</name>
    <name evidence="11" type="synonym">pgk</name>
    <name evidence="15" type="ORF">HDIA_3861</name>
</gene>
<evidence type="ECO:0000256" key="14">
    <source>
        <dbReference type="RuleBase" id="RU000532"/>
    </source>
</evidence>
<dbReference type="GO" id="GO:0043531">
    <property type="term" value="F:ADP binding"/>
    <property type="evidence" value="ECO:0007669"/>
    <property type="project" value="TreeGrafter"/>
</dbReference>
<evidence type="ECO:0000256" key="7">
    <source>
        <dbReference type="ARBA" id="ARBA00022741"/>
    </source>
</evidence>
<feature type="binding site" evidence="11 13">
    <location>
        <position position="202"/>
    </location>
    <ligand>
        <name>ATP</name>
        <dbReference type="ChEBI" id="CHEBI:30616"/>
    </ligand>
</feature>
<protein>
    <recommendedName>
        <fullName evidence="5 11">Phosphoglycerate kinase</fullName>
        <ecNumber evidence="5 11">2.7.2.3</ecNumber>
    </recommendedName>
</protein>
<evidence type="ECO:0000256" key="2">
    <source>
        <dbReference type="ARBA" id="ARBA00004838"/>
    </source>
</evidence>
<dbReference type="OrthoDB" id="9808460at2"/>
<dbReference type="HAMAP" id="MF_00145">
    <property type="entry name" value="Phosphoglyc_kinase"/>
    <property type="match status" value="1"/>
</dbReference>
<proteinExistence type="inferred from homology"/>
<comment type="subcellular location">
    <subcellularLocation>
        <location evidence="11">Cytoplasm</location>
    </subcellularLocation>
</comment>
<dbReference type="PRINTS" id="PR00477">
    <property type="entry name" value="PHGLYCKINASE"/>
</dbReference>
<keyword evidence="6 11" id="KW-0808">Transferase</keyword>
<evidence type="ECO:0000256" key="10">
    <source>
        <dbReference type="ARBA" id="ARBA00023152"/>
    </source>
</evidence>
<feature type="binding site" evidence="12">
    <location>
        <position position="152"/>
    </location>
    <ligand>
        <name>(2R)-3-phosphoglycerate</name>
        <dbReference type="ChEBI" id="CHEBI:58272"/>
    </ligand>
</feature>
<dbReference type="GO" id="GO:0005524">
    <property type="term" value="F:ATP binding"/>
    <property type="evidence" value="ECO:0007669"/>
    <property type="project" value="UniProtKB-KW"/>
</dbReference>
<dbReference type="InterPro" id="IPR001576">
    <property type="entry name" value="Phosphoglycerate_kinase"/>
</dbReference>
<dbReference type="GO" id="GO:0006094">
    <property type="term" value="P:gluconeogenesis"/>
    <property type="evidence" value="ECO:0007669"/>
    <property type="project" value="TreeGrafter"/>
</dbReference>
<keyword evidence="10 11" id="KW-0324">Glycolysis</keyword>
<evidence type="ECO:0000256" key="6">
    <source>
        <dbReference type="ARBA" id="ARBA00022679"/>
    </source>
</evidence>
<evidence type="ECO:0000256" key="4">
    <source>
        <dbReference type="ARBA" id="ARBA00011245"/>
    </source>
</evidence>
<feature type="binding site" evidence="11">
    <location>
        <position position="36"/>
    </location>
    <ligand>
        <name>substrate</name>
    </ligand>
</feature>
<feature type="binding site" evidence="11 12">
    <location>
        <begin position="21"/>
        <end position="23"/>
    </location>
    <ligand>
        <name>substrate</name>
    </ligand>
</feature>
<evidence type="ECO:0000256" key="3">
    <source>
        <dbReference type="ARBA" id="ARBA00008982"/>
    </source>
</evidence>
<dbReference type="Gene3D" id="3.40.50.1260">
    <property type="entry name" value="Phosphoglycerate kinase, N-terminal domain"/>
    <property type="match status" value="2"/>
</dbReference>
<feature type="binding site" evidence="12">
    <location>
        <position position="36"/>
    </location>
    <ligand>
        <name>(2R)-3-phosphoglycerate</name>
        <dbReference type="ChEBI" id="CHEBI:58272"/>
    </ligand>
</feature>
<sequence length="402" mass="41662">MNIPSIMDIDVAGRRVLVRADLNVPVDQGAVTDATRIERFAAGMKPLLARGARLVIITHFGRPKPDVPDPTFSVAKLCPALSKALGVAATFADVCTGDAAVGLSRSLKNGEVLLCENVRFNAGETANDASFAAELARLGDLYVNDAFSCAHRAHASTEAIAHLMPAYGGPLLLEEIAALSAALDAPKRPSVAIVGGSKVSTKIAVLKNLVGKLDHVIIGGGMANTFLFAEGAPMGRSLHEADQIETVHEIAALARASGCTLHLPEDVVVAEAFAAHAPSHVVGARDCPEGGMILDAGPRAVEAFRKVLADCRTILWNGPLGAFEIQPFDEATMRLAETAAELTRQGRAVTVAGGGDTVAALNAAKVADDFTYVSTAGGAFLEWLEGRTLPGIAALLPAAEAA</sequence>
<comment type="similarity">
    <text evidence="3 11 14">Belongs to the phosphoglycerate kinase family.</text>
</comment>
<dbReference type="AlphaFoldDB" id="A0A2C9DAQ2"/>
<feature type="binding site" evidence="11 13">
    <location>
        <begin position="354"/>
        <end position="357"/>
    </location>
    <ligand>
        <name>ATP</name>
        <dbReference type="ChEBI" id="CHEBI:30616"/>
    </ligand>
</feature>
<comment type="catalytic activity">
    <reaction evidence="1 11 14">
        <text>(2R)-3-phosphoglycerate + ATP = (2R)-3-phospho-glyceroyl phosphate + ADP</text>
        <dbReference type="Rhea" id="RHEA:14801"/>
        <dbReference type="ChEBI" id="CHEBI:30616"/>
        <dbReference type="ChEBI" id="CHEBI:57604"/>
        <dbReference type="ChEBI" id="CHEBI:58272"/>
        <dbReference type="ChEBI" id="CHEBI:456216"/>
        <dbReference type="EC" id="2.7.2.3"/>
    </reaction>
</comment>
<dbReference type="Proteomes" id="UP000223606">
    <property type="component" value="Chromosome 1"/>
</dbReference>
<evidence type="ECO:0000313" key="15">
    <source>
        <dbReference type="EMBL" id="SON57402.1"/>
    </source>
</evidence>
<evidence type="ECO:0000256" key="12">
    <source>
        <dbReference type="PIRSR" id="PIRSR000724-1"/>
    </source>
</evidence>
<dbReference type="FunFam" id="3.40.50.1260:FF:000031">
    <property type="entry name" value="Phosphoglycerate kinase 1"/>
    <property type="match status" value="1"/>
</dbReference>
<dbReference type="InterPro" id="IPR015824">
    <property type="entry name" value="Phosphoglycerate_kinase_N"/>
</dbReference>
<feature type="binding site" evidence="11">
    <location>
        <position position="152"/>
    </location>
    <ligand>
        <name>substrate</name>
    </ligand>
</feature>
<dbReference type="InterPro" id="IPR015911">
    <property type="entry name" value="Phosphoglycerate_kinase_CS"/>
</dbReference>
<evidence type="ECO:0000313" key="16">
    <source>
        <dbReference type="Proteomes" id="UP000223606"/>
    </source>
</evidence>
<dbReference type="PIRSF" id="PIRSF000724">
    <property type="entry name" value="Pgk"/>
    <property type="match status" value="1"/>
</dbReference>
<accession>A0A2C9DAQ2</accession>
<dbReference type="UniPathway" id="UPA00109">
    <property type="reaction ID" value="UER00185"/>
</dbReference>
<dbReference type="GO" id="GO:0006096">
    <property type="term" value="P:glycolytic process"/>
    <property type="evidence" value="ECO:0007669"/>
    <property type="project" value="UniProtKB-UniRule"/>
</dbReference>
<evidence type="ECO:0000256" key="13">
    <source>
        <dbReference type="PIRSR" id="PIRSR000724-2"/>
    </source>
</evidence>